<gene>
    <name evidence="2" type="ORF">H7F49_16100</name>
</gene>
<protein>
    <submittedName>
        <fullName evidence="2">SDR family oxidoreductase</fullName>
    </submittedName>
</protein>
<evidence type="ECO:0000256" key="1">
    <source>
        <dbReference type="ARBA" id="ARBA00006484"/>
    </source>
</evidence>
<dbReference type="AlphaFoldDB" id="A0A7X1FA47"/>
<dbReference type="InterPro" id="IPR002347">
    <property type="entry name" value="SDR_fam"/>
</dbReference>
<dbReference type="Gene3D" id="3.40.50.720">
    <property type="entry name" value="NAD(P)-binding Rossmann-like Domain"/>
    <property type="match status" value="1"/>
</dbReference>
<dbReference type="InterPro" id="IPR036291">
    <property type="entry name" value="NAD(P)-bd_dom_sf"/>
</dbReference>
<dbReference type="EMBL" id="JACLAU010000039">
    <property type="protein sequence ID" value="MBC2653216.1"/>
    <property type="molecule type" value="Genomic_DNA"/>
</dbReference>
<dbReference type="InterPro" id="IPR050259">
    <property type="entry name" value="SDR"/>
</dbReference>
<keyword evidence="3" id="KW-1185">Reference proteome</keyword>
<dbReference type="PROSITE" id="PS00061">
    <property type="entry name" value="ADH_SHORT"/>
    <property type="match status" value="1"/>
</dbReference>
<dbReference type="PANTHER" id="PTHR42879">
    <property type="entry name" value="3-OXOACYL-(ACYL-CARRIER-PROTEIN) REDUCTASE"/>
    <property type="match status" value="1"/>
</dbReference>
<reference evidence="2 3" key="1">
    <citation type="submission" date="2020-08" db="EMBL/GenBank/DDBJ databases">
        <title>The genome sequence of Novosphingobium flavum 4Y4.</title>
        <authorList>
            <person name="Liu Y."/>
        </authorList>
    </citation>
    <scope>NUCLEOTIDE SEQUENCE [LARGE SCALE GENOMIC DNA]</scope>
    <source>
        <strain evidence="2 3">4Y4</strain>
    </source>
</reference>
<dbReference type="InterPro" id="IPR020904">
    <property type="entry name" value="Sc_DH/Rdtase_CS"/>
</dbReference>
<name>A0A7X1FA47_9SPHN</name>
<organism evidence="2 3">
    <name type="scientific">Novosphingobium aerophilum</name>
    <dbReference type="NCBI Taxonomy" id="2839843"/>
    <lineage>
        <taxon>Bacteria</taxon>
        <taxon>Pseudomonadati</taxon>
        <taxon>Pseudomonadota</taxon>
        <taxon>Alphaproteobacteria</taxon>
        <taxon>Sphingomonadales</taxon>
        <taxon>Sphingomonadaceae</taxon>
        <taxon>Novosphingobium</taxon>
    </lineage>
</organism>
<accession>A0A7X1FA47</accession>
<dbReference type="PANTHER" id="PTHR42879:SF2">
    <property type="entry name" value="3-OXOACYL-[ACYL-CARRIER-PROTEIN] REDUCTASE FABG"/>
    <property type="match status" value="1"/>
</dbReference>
<dbReference type="Pfam" id="PF13561">
    <property type="entry name" value="adh_short_C2"/>
    <property type="match status" value="1"/>
</dbReference>
<dbReference type="SUPFAM" id="SSF51735">
    <property type="entry name" value="NAD(P)-binding Rossmann-fold domains"/>
    <property type="match status" value="1"/>
</dbReference>
<dbReference type="Proteomes" id="UP000520156">
    <property type="component" value="Unassembled WGS sequence"/>
</dbReference>
<evidence type="ECO:0000313" key="3">
    <source>
        <dbReference type="Proteomes" id="UP000520156"/>
    </source>
</evidence>
<dbReference type="PRINTS" id="PR00080">
    <property type="entry name" value="SDRFAMILY"/>
</dbReference>
<comment type="caution">
    <text evidence="2">The sequence shown here is derived from an EMBL/GenBank/DDBJ whole genome shotgun (WGS) entry which is preliminary data.</text>
</comment>
<comment type="similarity">
    <text evidence="1">Belongs to the short-chain dehydrogenases/reductases (SDR) family.</text>
</comment>
<sequence length="231" mass="24175">MIALASSDRLRLLSEQTTNSTVRSDLKSSTKSPRCSICGTAWAEASHMQSVVVVSFSRTAKSSIMLASLSTQCLAPVISFAEMTTAHWQRVIDVNLTGVFHTIQAALPDLVEAGWGRVISISSHAGQSGALSMAHYSAAKGGVISLTKALARELAGGGTTVNTIAPSVCETPQMLRAIEANEFSLDHVTPLIPIPRAGRPDEIAGACAFLASDDAAYITGQVLAVNGGIYM</sequence>
<dbReference type="GO" id="GO:0032787">
    <property type="term" value="P:monocarboxylic acid metabolic process"/>
    <property type="evidence" value="ECO:0007669"/>
    <property type="project" value="UniProtKB-ARBA"/>
</dbReference>
<proteinExistence type="inferred from homology"/>
<dbReference type="PRINTS" id="PR00081">
    <property type="entry name" value="GDHRDH"/>
</dbReference>
<evidence type="ECO:0000313" key="2">
    <source>
        <dbReference type="EMBL" id="MBC2653216.1"/>
    </source>
</evidence>